<reference evidence="1 3" key="2">
    <citation type="journal article" date="2013" name="Nature">
        <title>Insights into bilaterian evolution from three spiralian genomes.</title>
        <authorList>
            <person name="Simakov O."/>
            <person name="Marletaz F."/>
            <person name="Cho S.J."/>
            <person name="Edsinger-Gonzales E."/>
            <person name="Havlak P."/>
            <person name="Hellsten U."/>
            <person name="Kuo D.H."/>
            <person name="Larsson T."/>
            <person name="Lv J."/>
            <person name="Arendt D."/>
            <person name="Savage R."/>
            <person name="Osoegawa K."/>
            <person name="de Jong P."/>
            <person name="Grimwood J."/>
            <person name="Chapman J.A."/>
            <person name="Shapiro H."/>
            <person name="Aerts A."/>
            <person name="Otillar R.P."/>
            <person name="Terry A.Y."/>
            <person name="Boore J.L."/>
            <person name="Grigoriev I.V."/>
            <person name="Lindberg D.R."/>
            <person name="Seaver E.C."/>
            <person name="Weisblat D.A."/>
            <person name="Putnam N.H."/>
            <person name="Rokhsar D.S."/>
        </authorList>
    </citation>
    <scope>NUCLEOTIDE SEQUENCE</scope>
</reference>
<dbReference type="EnsemblMetazoa" id="HelroT165958">
    <property type="protein sequence ID" value="HelroP165958"/>
    <property type="gene ID" value="HelroG165958"/>
</dbReference>
<name>T1EXI2_HELRO</name>
<organism evidence="2 3">
    <name type="scientific">Helobdella robusta</name>
    <name type="common">Californian leech</name>
    <dbReference type="NCBI Taxonomy" id="6412"/>
    <lineage>
        <taxon>Eukaryota</taxon>
        <taxon>Metazoa</taxon>
        <taxon>Spiralia</taxon>
        <taxon>Lophotrochozoa</taxon>
        <taxon>Annelida</taxon>
        <taxon>Clitellata</taxon>
        <taxon>Hirudinea</taxon>
        <taxon>Rhynchobdellida</taxon>
        <taxon>Glossiphoniidae</taxon>
        <taxon>Helobdella</taxon>
    </lineage>
</organism>
<reference evidence="2" key="3">
    <citation type="submission" date="2015-06" db="UniProtKB">
        <authorList>
            <consortium name="EnsemblMetazoa"/>
        </authorList>
    </citation>
    <scope>IDENTIFICATION</scope>
</reference>
<dbReference type="CTD" id="20201282"/>
<dbReference type="eggNOG" id="KOG1443">
    <property type="taxonomic scope" value="Eukaryota"/>
</dbReference>
<evidence type="ECO:0000313" key="1">
    <source>
        <dbReference type="EMBL" id="ESN90306.1"/>
    </source>
</evidence>
<reference evidence="3" key="1">
    <citation type="submission" date="2012-12" db="EMBL/GenBank/DDBJ databases">
        <authorList>
            <person name="Hellsten U."/>
            <person name="Grimwood J."/>
            <person name="Chapman J.A."/>
            <person name="Shapiro H."/>
            <person name="Aerts A."/>
            <person name="Otillar R.P."/>
            <person name="Terry A.Y."/>
            <person name="Boore J.L."/>
            <person name="Simakov O."/>
            <person name="Marletaz F."/>
            <person name="Cho S.-J."/>
            <person name="Edsinger-Gonzales E."/>
            <person name="Havlak P."/>
            <person name="Kuo D.-H."/>
            <person name="Larsson T."/>
            <person name="Lv J."/>
            <person name="Arendt D."/>
            <person name="Savage R."/>
            <person name="Osoegawa K."/>
            <person name="de Jong P."/>
            <person name="Lindberg D.R."/>
            <person name="Seaver E.C."/>
            <person name="Weisblat D.A."/>
            <person name="Putnam N.H."/>
            <person name="Grigoriev I.V."/>
            <person name="Rokhsar D.S."/>
        </authorList>
    </citation>
    <scope>NUCLEOTIDE SEQUENCE</scope>
</reference>
<dbReference type="HOGENOM" id="CLU_1961993_0_0_1"/>
<keyword evidence="3" id="KW-1185">Reference proteome</keyword>
<evidence type="ECO:0000313" key="2">
    <source>
        <dbReference type="EnsemblMetazoa" id="HelroP165958"/>
    </source>
</evidence>
<dbReference type="GeneID" id="20201282"/>
<accession>T1EXI2</accession>
<dbReference type="EMBL" id="AMQM01002220">
    <property type="status" value="NOT_ANNOTATED_CDS"/>
    <property type="molecule type" value="Genomic_DNA"/>
</dbReference>
<dbReference type="Proteomes" id="UP000015101">
    <property type="component" value="Unassembled WGS sequence"/>
</dbReference>
<proteinExistence type="predicted"/>
<dbReference type="OrthoDB" id="18894at2759"/>
<evidence type="ECO:0000313" key="3">
    <source>
        <dbReference type="Proteomes" id="UP000015101"/>
    </source>
</evidence>
<dbReference type="EMBL" id="KB097753">
    <property type="protein sequence ID" value="ESN90306.1"/>
    <property type="molecule type" value="Genomic_DNA"/>
</dbReference>
<gene>
    <name evidence="2" type="primary">20201282</name>
    <name evidence="1" type="ORF">HELRODRAFT_165958</name>
</gene>
<dbReference type="InParanoid" id="T1EXI2"/>
<protein>
    <submittedName>
        <fullName evidence="1 2">Uncharacterized protein</fullName>
    </submittedName>
</protein>
<dbReference type="AlphaFoldDB" id="T1EXI2"/>
<dbReference type="RefSeq" id="XP_009031262.1">
    <property type="nucleotide sequence ID" value="XM_009033014.1"/>
</dbReference>
<dbReference type="STRING" id="6412.T1EXI2"/>
<sequence length="128" mass="14557">MGKTLKKYQLLKNEIKGVILPKTYFRFPLSITMTHLITKFSISAVVRWVLYCKSGRERVTLSWFEYIKRVAPPGITSSLDIGLSNWSFEYITIKVKMALTIRENGVEGYFGFIIGSQTATPDLGENVV</sequence>
<dbReference type="KEGG" id="hro:HELRODRAFT_165958"/>